<accession>A0AAV9A6F2</accession>
<gene>
    <name evidence="2" type="ORF">QJS04_geneDACA017992</name>
</gene>
<dbReference type="Proteomes" id="UP001179952">
    <property type="component" value="Unassembled WGS sequence"/>
</dbReference>
<evidence type="ECO:0000256" key="1">
    <source>
        <dbReference type="SAM" id="Phobius"/>
    </source>
</evidence>
<keyword evidence="1" id="KW-0812">Transmembrane</keyword>
<comment type="caution">
    <text evidence="2">The sequence shown here is derived from an EMBL/GenBank/DDBJ whole genome shotgun (WGS) entry which is preliminary data.</text>
</comment>
<protein>
    <submittedName>
        <fullName evidence="2">Uncharacterized protein</fullName>
    </submittedName>
</protein>
<reference evidence="2" key="2">
    <citation type="submission" date="2023-06" db="EMBL/GenBank/DDBJ databases">
        <authorList>
            <person name="Ma L."/>
            <person name="Liu K.-W."/>
            <person name="Li Z."/>
            <person name="Hsiao Y.-Y."/>
            <person name="Qi Y."/>
            <person name="Fu T."/>
            <person name="Tang G."/>
            <person name="Zhang D."/>
            <person name="Sun W.-H."/>
            <person name="Liu D.-K."/>
            <person name="Li Y."/>
            <person name="Chen G.-Z."/>
            <person name="Liu X.-D."/>
            <person name="Liao X.-Y."/>
            <person name="Jiang Y.-T."/>
            <person name="Yu X."/>
            <person name="Hao Y."/>
            <person name="Huang J."/>
            <person name="Zhao X.-W."/>
            <person name="Ke S."/>
            <person name="Chen Y.-Y."/>
            <person name="Wu W.-L."/>
            <person name="Hsu J.-L."/>
            <person name="Lin Y.-F."/>
            <person name="Huang M.-D."/>
            <person name="Li C.-Y."/>
            <person name="Huang L."/>
            <person name="Wang Z.-W."/>
            <person name="Zhao X."/>
            <person name="Zhong W.-Y."/>
            <person name="Peng D.-H."/>
            <person name="Ahmad S."/>
            <person name="Lan S."/>
            <person name="Zhang J.-S."/>
            <person name="Tsai W.-C."/>
            <person name="Van De Peer Y."/>
            <person name="Liu Z.-J."/>
        </authorList>
    </citation>
    <scope>NUCLEOTIDE SEQUENCE</scope>
    <source>
        <strain evidence="2">SCP</strain>
        <tissue evidence="2">Leaves</tissue>
    </source>
</reference>
<keyword evidence="1" id="KW-1133">Transmembrane helix</keyword>
<feature type="transmembrane region" description="Helical" evidence="1">
    <location>
        <begin position="12"/>
        <end position="33"/>
    </location>
</feature>
<evidence type="ECO:0000313" key="3">
    <source>
        <dbReference type="Proteomes" id="UP001179952"/>
    </source>
</evidence>
<dbReference type="EMBL" id="JAUJYN010000012">
    <property type="protein sequence ID" value="KAK1259668.1"/>
    <property type="molecule type" value="Genomic_DNA"/>
</dbReference>
<reference evidence="2" key="1">
    <citation type="journal article" date="2023" name="Nat. Commun.">
        <title>Diploid and tetraploid genomes of Acorus and the evolution of monocots.</title>
        <authorList>
            <person name="Ma L."/>
            <person name="Liu K.W."/>
            <person name="Li Z."/>
            <person name="Hsiao Y.Y."/>
            <person name="Qi Y."/>
            <person name="Fu T."/>
            <person name="Tang G.D."/>
            <person name="Zhang D."/>
            <person name="Sun W.H."/>
            <person name="Liu D.K."/>
            <person name="Li Y."/>
            <person name="Chen G.Z."/>
            <person name="Liu X.D."/>
            <person name="Liao X.Y."/>
            <person name="Jiang Y.T."/>
            <person name="Yu X."/>
            <person name="Hao Y."/>
            <person name="Huang J."/>
            <person name="Zhao X.W."/>
            <person name="Ke S."/>
            <person name="Chen Y.Y."/>
            <person name="Wu W.L."/>
            <person name="Hsu J.L."/>
            <person name="Lin Y.F."/>
            <person name="Huang M.D."/>
            <person name="Li C.Y."/>
            <person name="Huang L."/>
            <person name="Wang Z.W."/>
            <person name="Zhao X."/>
            <person name="Zhong W.Y."/>
            <person name="Peng D.H."/>
            <person name="Ahmad S."/>
            <person name="Lan S."/>
            <person name="Zhang J.S."/>
            <person name="Tsai W.C."/>
            <person name="Van de Peer Y."/>
            <person name="Liu Z.J."/>
        </authorList>
    </citation>
    <scope>NUCLEOTIDE SEQUENCE</scope>
    <source>
        <strain evidence="2">SCP</strain>
    </source>
</reference>
<dbReference type="AlphaFoldDB" id="A0AAV9A6F2"/>
<proteinExistence type="predicted"/>
<organism evidence="2 3">
    <name type="scientific">Acorus gramineus</name>
    <name type="common">Dwarf sweet flag</name>
    <dbReference type="NCBI Taxonomy" id="55184"/>
    <lineage>
        <taxon>Eukaryota</taxon>
        <taxon>Viridiplantae</taxon>
        <taxon>Streptophyta</taxon>
        <taxon>Embryophyta</taxon>
        <taxon>Tracheophyta</taxon>
        <taxon>Spermatophyta</taxon>
        <taxon>Magnoliopsida</taxon>
        <taxon>Liliopsida</taxon>
        <taxon>Acoraceae</taxon>
        <taxon>Acorus</taxon>
    </lineage>
</organism>
<keyword evidence="3" id="KW-1185">Reference proteome</keyword>
<name>A0AAV9A6F2_ACOGR</name>
<sequence length="58" mass="6487">MWSSACLEARENALLLILLPVFDTGLFIALLYLPYSLRVGYSSVQDLNNKSIKSPNLN</sequence>
<evidence type="ECO:0000313" key="2">
    <source>
        <dbReference type="EMBL" id="KAK1259668.1"/>
    </source>
</evidence>
<keyword evidence="1" id="KW-0472">Membrane</keyword>